<comment type="subcellular location">
    <subcellularLocation>
        <location evidence="1">Periplasm</location>
    </subcellularLocation>
</comment>
<dbReference type="PANTHER" id="PTHR30024">
    <property type="entry name" value="ALIPHATIC SULFONATES-BINDING PROTEIN-RELATED"/>
    <property type="match status" value="1"/>
</dbReference>
<evidence type="ECO:0000256" key="1">
    <source>
        <dbReference type="ARBA" id="ARBA00004418"/>
    </source>
</evidence>
<evidence type="ECO:0000313" key="6">
    <source>
        <dbReference type="Proteomes" id="UP000215223"/>
    </source>
</evidence>
<evidence type="ECO:0000313" key="5">
    <source>
        <dbReference type="EMBL" id="OXM45906.1"/>
    </source>
</evidence>
<name>A0A229RGW2_9PSEU</name>
<dbReference type="OrthoDB" id="8892982at2"/>
<accession>A0A229RGW2</accession>
<protein>
    <submittedName>
        <fullName evidence="5">Sulfonate ABC transporter substrate-binding protein</fullName>
    </submittedName>
</protein>
<evidence type="ECO:0000256" key="3">
    <source>
        <dbReference type="ARBA" id="ARBA00022729"/>
    </source>
</evidence>
<keyword evidence="6" id="KW-1185">Reference proteome</keyword>
<dbReference type="Proteomes" id="UP000215223">
    <property type="component" value="Unassembled WGS sequence"/>
</dbReference>
<dbReference type="SUPFAM" id="SSF53850">
    <property type="entry name" value="Periplasmic binding protein-like II"/>
    <property type="match status" value="1"/>
</dbReference>
<dbReference type="PANTHER" id="PTHR30024:SF47">
    <property type="entry name" value="TAURINE-BINDING PERIPLASMIC PROTEIN"/>
    <property type="match status" value="1"/>
</dbReference>
<dbReference type="Pfam" id="PF13379">
    <property type="entry name" value="NMT1_2"/>
    <property type="match status" value="1"/>
</dbReference>
<dbReference type="Gene3D" id="3.40.190.10">
    <property type="entry name" value="Periplasmic binding protein-like II"/>
    <property type="match status" value="2"/>
</dbReference>
<comment type="similarity">
    <text evidence="2">Belongs to the bacterial solute-binding protein SsuA/TauA family.</text>
</comment>
<evidence type="ECO:0000256" key="2">
    <source>
        <dbReference type="ARBA" id="ARBA00010742"/>
    </source>
</evidence>
<dbReference type="RefSeq" id="WP_093938668.1">
    <property type="nucleotide sequence ID" value="NZ_NMQT01000161.1"/>
</dbReference>
<keyword evidence="3 4" id="KW-0732">Signal</keyword>
<feature type="signal peptide" evidence="4">
    <location>
        <begin position="1"/>
        <end position="25"/>
    </location>
</feature>
<dbReference type="AlphaFoldDB" id="A0A229RGW2"/>
<feature type="chain" id="PRO_5038858276" evidence="4">
    <location>
        <begin position="26"/>
        <end position="319"/>
    </location>
</feature>
<reference evidence="5 6" key="1">
    <citation type="submission" date="2017-07" db="EMBL/GenBank/DDBJ databases">
        <title>Amycolatopsis thailandensis Genome sequencing and assembly.</title>
        <authorList>
            <person name="Kaur N."/>
            <person name="Mayilraj S."/>
        </authorList>
    </citation>
    <scope>NUCLEOTIDE SEQUENCE [LARGE SCALE GENOMIC DNA]</scope>
    <source>
        <strain evidence="5 6">JCM 16380</strain>
    </source>
</reference>
<gene>
    <name evidence="5" type="ORF">CFP71_37590</name>
</gene>
<dbReference type="EMBL" id="NMQT01000161">
    <property type="protein sequence ID" value="OXM45906.1"/>
    <property type="molecule type" value="Genomic_DNA"/>
</dbReference>
<comment type="caution">
    <text evidence="5">The sequence shown here is derived from an EMBL/GenBank/DDBJ whole genome shotgun (WGS) entry which is preliminary data.</text>
</comment>
<sequence>MTKMRVLAIPLVAALLATTGCGVFSRGDASTDAPLERTELRIGVGSPIDTAPLRVAVAAGKFTAAGLSVTLVDVPADQAIGKLSAGEIDLAFASDVSIFRAAAAGTALQLQGEAYTAGRNTMALVTLPGSEYTEPTLKKSPKIAVNMLDDVGVLAARSVLGTAGVDVNRIQFKQHPFDRMPQALQAGEVDAAWMVEPYITRAEKELGASILADGARGATLDFPMSSYVSTGGFAQGNARTLAVFREVLGEAQVRAADPATVRDALPSFSDIDRTTASLISLGSYPVSLNGIRLQRVADLMHNSGMLGARLDVQAMVPRS</sequence>
<evidence type="ECO:0000256" key="4">
    <source>
        <dbReference type="SAM" id="SignalP"/>
    </source>
</evidence>
<dbReference type="GO" id="GO:0042597">
    <property type="term" value="C:periplasmic space"/>
    <property type="evidence" value="ECO:0007669"/>
    <property type="project" value="UniProtKB-SubCell"/>
</dbReference>
<organism evidence="5 6">
    <name type="scientific">Amycolatopsis thailandensis</name>
    <dbReference type="NCBI Taxonomy" id="589330"/>
    <lineage>
        <taxon>Bacteria</taxon>
        <taxon>Bacillati</taxon>
        <taxon>Actinomycetota</taxon>
        <taxon>Actinomycetes</taxon>
        <taxon>Pseudonocardiales</taxon>
        <taxon>Pseudonocardiaceae</taxon>
        <taxon>Amycolatopsis</taxon>
    </lineage>
</organism>
<proteinExistence type="inferred from homology"/>
<dbReference type="PROSITE" id="PS51257">
    <property type="entry name" value="PROKAR_LIPOPROTEIN"/>
    <property type="match status" value="1"/>
</dbReference>